<proteinExistence type="predicted"/>
<gene>
    <name evidence="1" type="ORF">K3G42_004708</name>
</gene>
<organism evidence="1 2">
    <name type="scientific">Sphaerodactylus townsendi</name>
    <dbReference type="NCBI Taxonomy" id="933632"/>
    <lineage>
        <taxon>Eukaryota</taxon>
        <taxon>Metazoa</taxon>
        <taxon>Chordata</taxon>
        <taxon>Craniata</taxon>
        <taxon>Vertebrata</taxon>
        <taxon>Euteleostomi</taxon>
        <taxon>Lepidosauria</taxon>
        <taxon>Squamata</taxon>
        <taxon>Bifurcata</taxon>
        <taxon>Gekkota</taxon>
        <taxon>Sphaerodactylidae</taxon>
        <taxon>Sphaerodactylus</taxon>
    </lineage>
</organism>
<dbReference type="Proteomes" id="UP000827872">
    <property type="component" value="Linkage Group LG17"/>
</dbReference>
<keyword evidence="2" id="KW-1185">Reference proteome</keyword>
<comment type="caution">
    <text evidence="1">The sequence shown here is derived from an EMBL/GenBank/DDBJ whole genome shotgun (WGS) entry which is preliminary data.</text>
</comment>
<evidence type="ECO:0000313" key="1">
    <source>
        <dbReference type="EMBL" id="KAH7987413.1"/>
    </source>
</evidence>
<accession>A0ACB8E4V5</accession>
<protein>
    <submittedName>
        <fullName evidence="1">Uncharacterized protein</fullName>
    </submittedName>
</protein>
<reference evidence="1" key="1">
    <citation type="submission" date="2021-08" db="EMBL/GenBank/DDBJ databases">
        <title>The first chromosome-level gecko genome reveals the dynamic sex chromosomes of Neotropical dwarf geckos (Sphaerodactylidae: Sphaerodactylus).</title>
        <authorList>
            <person name="Pinto B.J."/>
            <person name="Keating S.E."/>
            <person name="Gamble T."/>
        </authorList>
    </citation>
    <scope>NUCLEOTIDE SEQUENCE</scope>
    <source>
        <strain evidence="1">TG3544</strain>
    </source>
</reference>
<evidence type="ECO:0000313" key="2">
    <source>
        <dbReference type="Proteomes" id="UP000827872"/>
    </source>
</evidence>
<dbReference type="EMBL" id="CM037630">
    <property type="protein sequence ID" value="KAH7987413.1"/>
    <property type="molecule type" value="Genomic_DNA"/>
</dbReference>
<name>A0ACB8E4V5_9SAUR</name>
<sequence>MYLRLSGVCNQKTQYKELLGHINLGASEVTLGGTKRNSLDERGVTRPRRQGLWVITPSASPGTVPVESGHLTLSEDWGERRGNSFHTNTAIPIEMGVQEVPRELCEHSPISKAGILVVTW</sequence>